<name>A0A380AAJ1_9GAMM</name>
<dbReference type="PRINTS" id="PR00173">
    <property type="entry name" value="EDTRNSPORT"/>
</dbReference>
<feature type="transmembrane region" description="Helical" evidence="8">
    <location>
        <begin position="87"/>
        <end position="106"/>
    </location>
</feature>
<reference evidence="9 10" key="1">
    <citation type="submission" date="2018-06" db="EMBL/GenBank/DDBJ databases">
        <authorList>
            <consortium name="Pathogen Informatics"/>
            <person name="Doyle S."/>
        </authorList>
    </citation>
    <scope>NUCLEOTIDE SEQUENCE [LARGE SCALE GENOMIC DNA]</scope>
    <source>
        <strain evidence="9 10">NCTC10738</strain>
    </source>
</reference>
<evidence type="ECO:0000256" key="6">
    <source>
        <dbReference type="ARBA" id="ARBA00022989"/>
    </source>
</evidence>
<dbReference type="GO" id="GO:0006835">
    <property type="term" value="P:dicarboxylic acid transport"/>
    <property type="evidence" value="ECO:0007669"/>
    <property type="project" value="TreeGrafter"/>
</dbReference>
<protein>
    <submittedName>
        <fullName evidence="9">Glutamate-aspartate carrier protein</fullName>
    </submittedName>
</protein>
<feature type="transmembrane region" description="Helical" evidence="8">
    <location>
        <begin position="191"/>
        <end position="209"/>
    </location>
</feature>
<dbReference type="SUPFAM" id="SSF118215">
    <property type="entry name" value="Proton glutamate symport protein"/>
    <property type="match status" value="1"/>
</dbReference>
<evidence type="ECO:0000313" key="9">
    <source>
        <dbReference type="EMBL" id="SUI77285.1"/>
    </source>
</evidence>
<keyword evidence="6 8" id="KW-1133">Transmembrane helix</keyword>
<keyword evidence="2" id="KW-0813">Transport</keyword>
<dbReference type="EMBL" id="UGYO01000001">
    <property type="protein sequence ID" value="SUI77285.1"/>
    <property type="molecule type" value="Genomic_DNA"/>
</dbReference>
<evidence type="ECO:0000256" key="1">
    <source>
        <dbReference type="ARBA" id="ARBA00004651"/>
    </source>
</evidence>
<dbReference type="PANTHER" id="PTHR42865">
    <property type="entry name" value="PROTON/GLUTAMATE-ASPARTATE SYMPORTER"/>
    <property type="match status" value="1"/>
</dbReference>
<feature type="transmembrane region" description="Helical" evidence="8">
    <location>
        <begin position="229"/>
        <end position="250"/>
    </location>
</feature>
<dbReference type="InterPro" id="IPR001991">
    <property type="entry name" value="Na-dicarboxylate_symporter"/>
</dbReference>
<evidence type="ECO:0000256" key="7">
    <source>
        <dbReference type="ARBA" id="ARBA00023136"/>
    </source>
</evidence>
<keyword evidence="3" id="KW-1003">Cell membrane</keyword>
<evidence type="ECO:0000256" key="3">
    <source>
        <dbReference type="ARBA" id="ARBA00022475"/>
    </source>
</evidence>
<accession>A0A380AAJ1</accession>
<dbReference type="InterPro" id="IPR036458">
    <property type="entry name" value="Na:dicarbo_symporter_sf"/>
</dbReference>
<comment type="subcellular location">
    <subcellularLocation>
        <location evidence="1">Cell membrane</location>
        <topology evidence="1">Multi-pass membrane protein</topology>
    </subcellularLocation>
</comment>
<keyword evidence="5" id="KW-0769">Symport</keyword>
<evidence type="ECO:0000256" key="2">
    <source>
        <dbReference type="ARBA" id="ARBA00022448"/>
    </source>
</evidence>
<dbReference type="GO" id="GO:0015293">
    <property type="term" value="F:symporter activity"/>
    <property type="evidence" value="ECO:0007669"/>
    <property type="project" value="UniProtKB-KW"/>
</dbReference>
<feature type="transmembrane region" description="Helical" evidence="8">
    <location>
        <begin position="153"/>
        <end position="170"/>
    </location>
</feature>
<feature type="transmembrane region" description="Helical" evidence="8">
    <location>
        <begin position="47"/>
        <end position="66"/>
    </location>
</feature>
<dbReference type="Pfam" id="PF00375">
    <property type="entry name" value="SDF"/>
    <property type="match status" value="1"/>
</dbReference>
<keyword evidence="10" id="KW-1185">Reference proteome</keyword>
<evidence type="ECO:0000256" key="8">
    <source>
        <dbReference type="SAM" id="Phobius"/>
    </source>
</evidence>
<gene>
    <name evidence="9" type="primary">gltT_2</name>
    <name evidence="9" type="ORF">NCTC10738_02582</name>
</gene>
<evidence type="ECO:0000256" key="4">
    <source>
        <dbReference type="ARBA" id="ARBA00022692"/>
    </source>
</evidence>
<evidence type="ECO:0000256" key="5">
    <source>
        <dbReference type="ARBA" id="ARBA00022847"/>
    </source>
</evidence>
<dbReference type="AlphaFoldDB" id="A0A380AAJ1"/>
<organism evidence="9 10">
    <name type="scientific">Shewanella algae</name>
    <dbReference type="NCBI Taxonomy" id="38313"/>
    <lineage>
        <taxon>Bacteria</taxon>
        <taxon>Pseudomonadati</taxon>
        <taxon>Pseudomonadota</taxon>
        <taxon>Gammaproteobacteria</taxon>
        <taxon>Alteromonadales</taxon>
        <taxon>Shewanellaceae</taxon>
        <taxon>Shewanella</taxon>
    </lineage>
</organism>
<dbReference type="GO" id="GO:0005886">
    <property type="term" value="C:plasma membrane"/>
    <property type="evidence" value="ECO:0007669"/>
    <property type="project" value="UniProtKB-SubCell"/>
</dbReference>
<sequence length="422" mass="44926">MIMKMNKLTLSIILAMVLGIATGQILRWYFPEQAQTFADSITILTDIFLNLIKMIIAPLVFTTLTVGIAKMGDSRTVGRVGLKTLSWFMMASVISLLLGLLMVSLLEPGVGLDLALPDSHAATGLEAGGLSLREFVSHAIPKSVIGAMADNEILQIVVFSLFFGLAAAACGEHAKPVISVLSSGADIMLKVTAYVMNFAPFAVFAAIGAMVAKEGSGILLTYGSFMGQFYLSMGLLWLVLIAAGSLFLGGRIRRLLSLMREPLLLAFSTASSESAYPKMLQRLEEFGCSKRISSFVLPMGYSFNLDGSMMYCTFATMFIAQAYGFELSLGQQLTMLLLLMVTSKGMAGVPRASLVVIAATLGQFNIPEAGILLLLGVDHFLDMGRSATNVLGNSIAASVVAKSENALSDTADIVPQPQAEVA</sequence>
<keyword evidence="4 8" id="KW-0812">Transmembrane</keyword>
<keyword evidence="7 8" id="KW-0472">Membrane</keyword>
<evidence type="ECO:0000313" key="10">
    <source>
        <dbReference type="Proteomes" id="UP000254069"/>
    </source>
</evidence>
<dbReference type="FunFam" id="1.10.3860.10:FF:000001">
    <property type="entry name" value="C4-dicarboxylate transport protein"/>
    <property type="match status" value="1"/>
</dbReference>
<dbReference type="PANTHER" id="PTHR42865:SF7">
    <property type="entry name" value="PROTON_GLUTAMATE-ASPARTATE SYMPORTER"/>
    <property type="match status" value="1"/>
</dbReference>
<dbReference type="Gene3D" id="1.10.3860.10">
    <property type="entry name" value="Sodium:dicarboxylate symporter"/>
    <property type="match status" value="1"/>
</dbReference>
<dbReference type="RefSeq" id="WP_197021424.1">
    <property type="nucleotide sequence ID" value="NZ_CP055159.1"/>
</dbReference>
<proteinExistence type="predicted"/>
<dbReference type="Proteomes" id="UP000254069">
    <property type="component" value="Unassembled WGS sequence"/>
</dbReference>